<evidence type="ECO:0000313" key="3">
    <source>
        <dbReference type="Proteomes" id="UP000499080"/>
    </source>
</evidence>
<comment type="caution">
    <text evidence="1">The sequence shown here is derived from an EMBL/GenBank/DDBJ whole genome shotgun (WGS) entry which is preliminary data.</text>
</comment>
<dbReference type="EMBL" id="BGPR01057799">
    <property type="protein sequence ID" value="GBO34051.1"/>
    <property type="molecule type" value="Genomic_DNA"/>
</dbReference>
<dbReference type="OrthoDB" id="6435686at2759"/>
<dbReference type="PROSITE" id="PS00141">
    <property type="entry name" value="ASP_PROTEASE"/>
    <property type="match status" value="1"/>
</dbReference>
<evidence type="ECO:0000313" key="2">
    <source>
        <dbReference type="EMBL" id="GBO34054.1"/>
    </source>
</evidence>
<dbReference type="AlphaFoldDB" id="A0A4Y2WAX1"/>
<evidence type="ECO:0008006" key="4">
    <source>
        <dbReference type="Google" id="ProtNLM"/>
    </source>
</evidence>
<dbReference type="EMBL" id="BGPR01057803">
    <property type="protein sequence ID" value="GBO34054.1"/>
    <property type="molecule type" value="Genomic_DNA"/>
</dbReference>
<proteinExistence type="predicted"/>
<organism evidence="1 3">
    <name type="scientific">Araneus ventricosus</name>
    <name type="common">Orbweaver spider</name>
    <name type="synonym">Epeira ventricosa</name>
    <dbReference type="NCBI Taxonomy" id="182803"/>
    <lineage>
        <taxon>Eukaryota</taxon>
        <taxon>Metazoa</taxon>
        <taxon>Ecdysozoa</taxon>
        <taxon>Arthropoda</taxon>
        <taxon>Chelicerata</taxon>
        <taxon>Arachnida</taxon>
        <taxon>Araneae</taxon>
        <taxon>Araneomorphae</taxon>
        <taxon>Entelegynae</taxon>
        <taxon>Araneoidea</taxon>
        <taxon>Araneidae</taxon>
        <taxon>Araneus</taxon>
    </lineage>
</organism>
<dbReference type="Pfam" id="PF13975">
    <property type="entry name" value="gag-asp_proteas"/>
    <property type="match status" value="1"/>
</dbReference>
<gene>
    <name evidence="1" type="ORF">AVEN_124863_1</name>
    <name evidence="2" type="ORF">AVEN_211867_1</name>
</gene>
<dbReference type="InterPro" id="IPR001969">
    <property type="entry name" value="Aspartic_peptidase_AS"/>
</dbReference>
<sequence>MLVDTGANVTPLRTNLTKKLKKQFISTAPKISLKTATGEKAEKHVKLDISLECGSIKFQHRIDIADITSPCILGPNFLQTFNFTVDLKKNEIGIGGEEIPLFSPGI</sequence>
<accession>A0A4Y2WAX1</accession>
<dbReference type="CDD" id="cd00303">
    <property type="entry name" value="retropepsin_like"/>
    <property type="match status" value="1"/>
</dbReference>
<dbReference type="Gene3D" id="2.40.70.10">
    <property type="entry name" value="Acid Proteases"/>
    <property type="match status" value="1"/>
</dbReference>
<dbReference type="InterPro" id="IPR021109">
    <property type="entry name" value="Peptidase_aspartic_dom_sf"/>
</dbReference>
<name>A0A4Y2WAX1_ARAVE</name>
<protein>
    <recommendedName>
        <fullName evidence="4">Peptidase A2 domain-containing protein</fullName>
    </recommendedName>
</protein>
<reference evidence="1 3" key="1">
    <citation type="journal article" date="2019" name="Sci. Rep.">
        <title>Orb-weaving spider Araneus ventricosus genome elucidates the spidroin gene catalogue.</title>
        <authorList>
            <person name="Kono N."/>
            <person name="Nakamura H."/>
            <person name="Ohtoshi R."/>
            <person name="Moran D.A.P."/>
            <person name="Shinohara A."/>
            <person name="Yoshida Y."/>
            <person name="Fujiwara M."/>
            <person name="Mori M."/>
            <person name="Tomita M."/>
            <person name="Arakawa K."/>
        </authorList>
    </citation>
    <scope>NUCLEOTIDE SEQUENCE [LARGE SCALE GENOMIC DNA]</scope>
</reference>
<dbReference type="SUPFAM" id="SSF50630">
    <property type="entry name" value="Acid proteases"/>
    <property type="match status" value="1"/>
</dbReference>
<keyword evidence="3" id="KW-1185">Reference proteome</keyword>
<dbReference type="GO" id="GO:0004190">
    <property type="term" value="F:aspartic-type endopeptidase activity"/>
    <property type="evidence" value="ECO:0007669"/>
    <property type="project" value="InterPro"/>
</dbReference>
<dbReference type="Proteomes" id="UP000499080">
    <property type="component" value="Unassembled WGS sequence"/>
</dbReference>
<evidence type="ECO:0000313" key="1">
    <source>
        <dbReference type="EMBL" id="GBO34051.1"/>
    </source>
</evidence>
<dbReference type="GO" id="GO:0006508">
    <property type="term" value="P:proteolysis"/>
    <property type="evidence" value="ECO:0007669"/>
    <property type="project" value="InterPro"/>
</dbReference>